<evidence type="ECO:0000256" key="2">
    <source>
        <dbReference type="SAM" id="SignalP"/>
    </source>
</evidence>
<dbReference type="PANTHER" id="PTHR38121:SF5">
    <property type="entry name" value="GH16 DOMAIN-CONTAINING PROTEIN"/>
    <property type="match status" value="1"/>
</dbReference>
<evidence type="ECO:0000256" key="1">
    <source>
        <dbReference type="SAM" id="MobiDB-lite"/>
    </source>
</evidence>
<dbReference type="GO" id="GO:0004553">
    <property type="term" value="F:hydrolase activity, hydrolyzing O-glycosyl compounds"/>
    <property type="evidence" value="ECO:0007669"/>
    <property type="project" value="InterPro"/>
</dbReference>
<organism evidence="4 5">
    <name type="scientific">Salinomyces thailandicus</name>
    <dbReference type="NCBI Taxonomy" id="706561"/>
    <lineage>
        <taxon>Eukaryota</taxon>
        <taxon>Fungi</taxon>
        <taxon>Dikarya</taxon>
        <taxon>Ascomycota</taxon>
        <taxon>Pezizomycotina</taxon>
        <taxon>Dothideomycetes</taxon>
        <taxon>Dothideomycetidae</taxon>
        <taxon>Mycosphaerellales</taxon>
        <taxon>Teratosphaeriaceae</taxon>
        <taxon>Salinomyces</taxon>
    </lineage>
</organism>
<sequence length="355" mass="37469">MLAGLLLGAVTCAAAGARDCDCGYTLNYSLPETEQILFTTHLATNFSTTLHGWITQTYNVTPAAARGPFGKSAQTSNIQQNPSGLDLFVRSKTLTSDAGALIPISELVTAQTEILYGSFRVWMQAPAVNGTCAAFFFYHDDSQEIDLEILSRKQPLRNNAAADGNKGFAELVNQSPDAVASGYNAVNTTGYITRELTFNPTQGWHEYRIDWLPDRVDIFADGAWLQTFGDYVPDRPGALHLIHWSNGDAGWSGGPPAEDAVMGVGWVEAFFNSTGEGLGRCRGKEGACWIPPKGFSGLPGSEATGTMGDSGAGGGTASASGHPLATGAAACLQRGVWVLGLSLVSIACHVSGRLV</sequence>
<dbReference type="PANTHER" id="PTHR38121">
    <property type="entry name" value="GH16 DOMAIN-CONTAINING PROTEIN"/>
    <property type="match status" value="1"/>
</dbReference>
<dbReference type="SUPFAM" id="SSF49899">
    <property type="entry name" value="Concanavalin A-like lectins/glucanases"/>
    <property type="match status" value="1"/>
</dbReference>
<evidence type="ECO:0000259" key="3">
    <source>
        <dbReference type="PROSITE" id="PS51762"/>
    </source>
</evidence>
<dbReference type="Gene3D" id="2.60.120.200">
    <property type="match status" value="1"/>
</dbReference>
<dbReference type="CDD" id="cd00413">
    <property type="entry name" value="Glyco_hydrolase_16"/>
    <property type="match status" value="1"/>
</dbReference>
<gene>
    <name evidence="4" type="ORF">B0A50_03803</name>
</gene>
<accession>A0A4U0U2S3</accession>
<name>A0A4U0U2S3_9PEZI</name>
<feature type="domain" description="GH16" evidence="3">
    <location>
        <begin position="23"/>
        <end position="275"/>
    </location>
</feature>
<evidence type="ECO:0000313" key="5">
    <source>
        <dbReference type="Proteomes" id="UP000308549"/>
    </source>
</evidence>
<dbReference type="OrthoDB" id="25131at2759"/>
<dbReference type="EMBL" id="NAJL01000015">
    <property type="protein sequence ID" value="TKA29293.1"/>
    <property type="molecule type" value="Genomic_DNA"/>
</dbReference>
<dbReference type="PROSITE" id="PS51762">
    <property type="entry name" value="GH16_2"/>
    <property type="match status" value="1"/>
</dbReference>
<protein>
    <recommendedName>
        <fullName evidence="3">GH16 domain-containing protein</fullName>
    </recommendedName>
</protein>
<reference evidence="4 5" key="1">
    <citation type="submission" date="2017-03" db="EMBL/GenBank/DDBJ databases">
        <title>Genomes of endolithic fungi from Antarctica.</title>
        <authorList>
            <person name="Coleine C."/>
            <person name="Masonjones S."/>
            <person name="Stajich J.E."/>
        </authorList>
    </citation>
    <scope>NUCLEOTIDE SEQUENCE [LARGE SCALE GENOMIC DNA]</scope>
    <source>
        <strain evidence="4 5">CCFEE 6315</strain>
    </source>
</reference>
<feature type="chain" id="PRO_5020433532" description="GH16 domain-containing protein" evidence="2">
    <location>
        <begin position="18"/>
        <end position="355"/>
    </location>
</feature>
<dbReference type="InterPro" id="IPR013320">
    <property type="entry name" value="ConA-like_dom_sf"/>
</dbReference>
<feature type="region of interest" description="Disordered" evidence="1">
    <location>
        <begin position="300"/>
        <end position="319"/>
    </location>
</feature>
<dbReference type="Proteomes" id="UP000308549">
    <property type="component" value="Unassembled WGS sequence"/>
</dbReference>
<proteinExistence type="predicted"/>
<dbReference type="InterPro" id="IPR000757">
    <property type="entry name" value="Beta-glucanase-like"/>
</dbReference>
<dbReference type="GO" id="GO:0005975">
    <property type="term" value="P:carbohydrate metabolic process"/>
    <property type="evidence" value="ECO:0007669"/>
    <property type="project" value="InterPro"/>
</dbReference>
<feature type="signal peptide" evidence="2">
    <location>
        <begin position="1"/>
        <end position="17"/>
    </location>
</feature>
<evidence type="ECO:0000313" key="4">
    <source>
        <dbReference type="EMBL" id="TKA29293.1"/>
    </source>
</evidence>
<dbReference type="AlphaFoldDB" id="A0A4U0U2S3"/>
<comment type="caution">
    <text evidence="4">The sequence shown here is derived from an EMBL/GenBank/DDBJ whole genome shotgun (WGS) entry which is preliminary data.</text>
</comment>
<keyword evidence="2" id="KW-0732">Signal</keyword>
<keyword evidence="5" id="KW-1185">Reference proteome</keyword>
<dbReference type="Pfam" id="PF00722">
    <property type="entry name" value="Glyco_hydro_16"/>
    <property type="match status" value="1"/>
</dbReference>